<dbReference type="InterPro" id="IPR036240">
    <property type="entry name" value="Gp9-like_sf"/>
</dbReference>
<accession>A0A5E4YTK1</accession>
<evidence type="ECO:0000259" key="1">
    <source>
        <dbReference type="PROSITE" id="PS51688"/>
    </source>
</evidence>
<organism evidence="2 3">
    <name type="scientific">Pandoraea communis</name>
    <dbReference type="NCBI Taxonomy" id="2508297"/>
    <lineage>
        <taxon>Bacteria</taxon>
        <taxon>Pseudomonadati</taxon>
        <taxon>Pseudomonadota</taxon>
        <taxon>Betaproteobacteria</taxon>
        <taxon>Burkholderiales</taxon>
        <taxon>Burkholderiaceae</taxon>
        <taxon>Pandoraea</taxon>
    </lineage>
</organism>
<proteinExistence type="predicted"/>
<sequence>MAKQIIELGTAPKGTDGDTTRSGFTKVNSNFDELYARAQSKLEKDVGGAAGIIALTDAEALSGIIDFTGALTGARVVTVPPEPAQSYVLRNSTTGSFSLTFKTSSGSGVIVKSGASAIVYSDGTNIVDPFGASVTSLQAGIDAANASIATTNSNLDDTNANVATKMPLAGGAFTGMVRYGTTSNTPGIEAATYGVAIDSVTGYIACSRNVAAYSLYVNNASGTLVYFGNTAGQKGSITTNGSSTAYNTTSDYRLKENVAPISGALERLGAMRPVRFNFIVDPAKQVVDGFIAHELAQVVPEAVFGAKDAVEYEPMYREGYDPGNVEPDDVIGVREVIVPQAVDYSKVTPLLAAAILELWSVVKSGQAA</sequence>
<dbReference type="SUPFAM" id="SSF50017">
    <property type="entry name" value="gp9"/>
    <property type="match status" value="1"/>
</dbReference>
<dbReference type="EMBL" id="CABPSE010000024">
    <property type="protein sequence ID" value="VVE51812.1"/>
    <property type="molecule type" value="Genomic_DNA"/>
</dbReference>
<evidence type="ECO:0000313" key="3">
    <source>
        <dbReference type="Proteomes" id="UP000383971"/>
    </source>
</evidence>
<dbReference type="InterPro" id="IPR030392">
    <property type="entry name" value="S74_ICA"/>
</dbReference>
<keyword evidence="3" id="KW-1185">Reference proteome</keyword>
<evidence type="ECO:0000313" key="2">
    <source>
        <dbReference type="EMBL" id="VVE51812.1"/>
    </source>
</evidence>
<dbReference type="RefSeq" id="WP_150587034.1">
    <property type="nucleotide sequence ID" value="NZ_CABPSE010000024.1"/>
</dbReference>
<dbReference type="PROSITE" id="PS51688">
    <property type="entry name" value="ICA"/>
    <property type="match status" value="1"/>
</dbReference>
<protein>
    <recommendedName>
        <fullName evidence="1">Peptidase S74 domain-containing protein</fullName>
    </recommendedName>
</protein>
<dbReference type="Proteomes" id="UP000383971">
    <property type="component" value="Unassembled WGS sequence"/>
</dbReference>
<feature type="domain" description="Peptidase S74" evidence="1">
    <location>
        <begin position="250"/>
        <end position="368"/>
    </location>
</feature>
<reference evidence="2 3" key="1">
    <citation type="submission" date="2019-08" db="EMBL/GenBank/DDBJ databases">
        <authorList>
            <person name="Peeters C."/>
        </authorList>
    </citation>
    <scope>NUCLEOTIDE SEQUENCE [LARGE SCALE GENOMIC DNA]</scope>
    <source>
        <strain evidence="2 3">LMG 31111</strain>
    </source>
</reference>
<gene>
    <name evidence="2" type="ORF">PCO31111_04775</name>
</gene>
<dbReference type="Pfam" id="PF13884">
    <property type="entry name" value="Peptidase_S74"/>
    <property type="match status" value="1"/>
</dbReference>
<dbReference type="AlphaFoldDB" id="A0A5E4YTK1"/>
<name>A0A5E4YTK1_9BURK</name>